<evidence type="ECO:0000313" key="2">
    <source>
        <dbReference type="Proteomes" id="UP001233999"/>
    </source>
</evidence>
<proteinExistence type="predicted"/>
<comment type="caution">
    <text evidence="1">The sequence shown here is derived from an EMBL/GenBank/DDBJ whole genome shotgun (WGS) entry which is preliminary data.</text>
</comment>
<reference evidence="1" key="1">
    <citation type="journal article" date="2023" name="IScience">
        <title>Live-bearing cockroach genome reveals convergent evolutionary mechanisms linked to viviparity in insects and beyond.</title>
        <authorList>
            <person name="Fouks B."/>
            <person name="Harrison M.C."/>
            <person name="Mikhailova A.A."/>
            <person name="Marchal E."/>
            <person name="English S."/>
            <person name="Carruthers M."/>
            <person name="Jennings E.C."/>
            <person name="Chiamaka E.L."/>
            <person name="Frigard R.A."/>
            <person name="Pippel M."/>
            <person name="Attardo G.M."/>
            <person name="Benoit J.B."/>
            <person name="Bornberg-Bauer E."/>
            <person name="Tobe S.S."/>
        </authorList>
    </citation>
    <scope>NUCLEOTIDE SEQUENCE</scope>
    <source>
        <strain evidence="1">Stay&amp;Tobe</strain>
    </source>
</reference>
<protein>
    <submittedName>
        <fullName evidence="1">Uncharacterized protein</fullName>
    </submittedName>
</protein>
<organism evidence="1 2">
    <name type="scientific">Diploptera punctata</name>
    <name type="common">Pacific beetle cockroach</name>
    <dbReference type="NCBI Taxonomy" id="6984"/>
    <lineage>
        <taxon>Eukaryota</taxon>
        <taxon>Metazoa</taxon>
        <taxon>Ecdysozoa</taxon>
        <taxon>Arthropoda</taxon>
        <taxon>Hexapoda</taxon>
        <taxon>Insecta</taxon>
        <taxon>Pterygota</taxon>
        <taxon>Neoptera</taxon>
        <taxon>Polyneoptera</taxon>
        <taxon>Dictyoptera</taxon>
        <taxon>Blattodea</taxon>
        <taxon>Blaberoidea</taxon>
        <taxon>Blaberidae</taxon>
        <taxon>Diplopterinae</taxon>
        <taxon>Diploptera</taxon>
    </lineage>
</organism>
<dbReference type="AlphaFoldDB" id="A0AAD7Z7S3"/>
<gene>
    <name evidence="1" type="ORF">L9F63_007671</name>
</gene>
<sequence>FYYNLLNEGQTCVMLKYNKHGSLMSLKLVQITLLLYFNFDSSVSDFQCNS</sequence>
<keyword evidence="2" id="KW-1185">Reference proteome</keyword>
<feature type="non-terminal residue" evidence="1">
    <location>
        <position position="1"/>
    </location>
</feature>
<reference evidence="1" key="2">
    <citation type="submission" date="2023-05" db="EMBL/GenBank/DDBJ databases">
        <authorList>
            <person name="Fouks B."/>
        </authorList>
    </citation>
    <scope>NUCLEOTIDE SEQUENCE</scope>
    <source>
        <strain evidence="1">Stay&amp;Tobe</strain>
        <tissue evidence="1">Testes</tissue>
    </source>
</reference>
<dbReference type="EMBL" id="JASPKZ010009837">
    <property type="protein sequence ID" value="KAJ9575466.1"/>
    <property type="molecule type" value="Genomic_DNA"/>
</dbReference>
<feature type="non-terminal residue" evidence="1">
    <location>
        <position position="50"/>
    </location>
</feature>
<evidence type="ECO:0000313" key="1">
    <source>
        <dbReference type="EMBL" id="KAJ9575466.1"/>
    </source>
</evidence>
<dbReference type="Proteomes" id="UP001233999">
    <property type="component" value="Unassembled WGS sequence"/>
</dbReference>
<name>A0AAD7Z7S3_DIPPU</name>
<accession>A0AAD7Z7S3</accession>